<comment type="caution">
    <text evidence="1">The sequence shown here is derived from an EMBL/GenBank/DDBJ whole genome shotgun (WGS) entry which is preliminary data.</text>
</comment>
<protein>
    <submittedName>
        <fullName evidence="1">Uncharacterized protein</fullName>
    </submittedName>
</protein>
<keyword evidence="2" id="KW-1185">Reference proteome</keyword>
<proteinExistence type="predicted"/>
<evidence type="ECO:0000313" key="2">
    <source>
        <dbReference type="Proteomes" id="UP000004095"/>
    </source>
</evidence>
<dbReference type="Proteomes" id="UP000004095">
    <property type="component" value="Unassembled WGS sequence"/>
</dbReference>
<gene>
    <name evidence="1" type="ORF">M23134_04217</name>
</gene>
<sequence length="120" mass="14332">MVVAMVAILMKMLNFAGNKPDQKITLEVKIVIEPHQLVYHFRDDQAKVYNTVKIRYDWIAGLQEEGEVVRIVGHKKQETWQGNIKGVFHPVFLYQDMHEFNHIKFFLQELARHHHQQRIR</sequence>
<accession>A1ZE76</accession>
<evidence type="ECO:0000313" key="1">
    <source>
        <dbReference type="EMBL" id="EAY31384.1"/>
    </source>
</evidence>
<organism evidence="1 2">
    <name type="scientific">Microscilla marina ATCC 23134</name>
    <dbReference type="NCBI Taxonomy" id="313606"/>
    <lineage>
        <taxon>Bacteria</taxon>
        <taxon>Pseudomonadati</taxon>
        <taxon>Bacteroidota</taxon>
        <taxon>Cytophagia</taxon>
        <taxon>Cytophagales</taxon>
        <taxon>Microscillaceae</taxon>
        <taxon>Microscilla</taxon>
    </lineage>
</organism>
<name>A1ZE76_MICM2</name>
<dbReference type="AlphaFoldDB" id="A1ZE76"/>
<dbReference type="EMBL" id="AAWS01000003">
    <property type="protein sequence ID" value="EAY31384.1"/>
    <property type="molecule type" value="Genomic_DNA"/>
</dbReference>
<reference evidence="1 2" key="1">
    <citation type="submission" date="2007-01" db="EMBL/GenBank/DDBJ databases">
        <authorList>
            <person name="Haygood M."/>
            <person name="Podell S."/>
            <person name="Anderson C."/>
            <person name="Hopkinson B."/>
            <person name="Roe K."/>
            <person name="Barbeau K."/>
            <person name="Gaasterland T."/>
            <person name="Ferriera S."/>
            <person name="Johnson J."/>
            <person name="Kravitz S."/>
            <person name="Beeson K."/>
            <person name="Sutton G."/>
            <person name="Rogers Y.-H."/>
            <person name="Friedman R."/>
            <person name="Frazier M."/>
            <person name="Venter J.C."/>
        </authorList>
    </citation>
    <scope>NUCLEOTIDE SEQUENCE [LARGE SCALE GENOMIC DNA]</scope>
    <source>
        <strain evidence="1 2">ATCC 23134</strain>
    </source>
</reference>